<sequence>MKNKQFFLSAAMAAALALSGAAVVAQGTGGQGGSGQGGSGQGSSGMGSTGQGSTGSAGMNSSGATNGSASGQAGSQSGNQRQLASADASFMKNAAQNGHAEVKGSQVALQKAKDPKVREFAQQMIDDHTQANQELMAIATAKNVKLPDGPSMMQEGKLKLLSAADGDDFDRRYVESMGLQAHRDTIALFQKASRNAKDPEVKAFATKTLPKLEHHLSMAQQLPGANDNTKASKK</sequence>
<evidence type="ECO:0000313" key="4">
    <source>
        <dbReference type="EMBL" id="SDD59800.1"/>
    </source>
</evidence>
<dbReference type="Gene3D" id="1.20.1260.10">
    <property type="match status" value="1"/>
</dbReference>
<keyword evidence="2" id="KW-0732">Signal</keyword>
<dbReference type="InterPro" id="IPR012347">
    <property type="entry name" value="Ferritin-like"/>
</dbReference>
<dbReference type="PANTHER" id="PTHR38593:SF1">
    <property type="entry name" value="BLR2558 PROTEIN"/>
    <property type="match status" value="1"/>
</dbReference>
<protein>
    <recommendedName>
        <fullName evidence="3">DUF4142 domain-containing protein</fullName>
    </recommendedName>
</protein>
<evidence type="ECO:0000259" key="3">
    <source>
        <dbReference type="Pfam" id="PF13628"/>
    </source>
</evidence>
<proteinExistence type="predicted"/>
<organism evidence="4 5">
    <name type="scientific">Paracidovorax valerianellae</name>
    <dbReference type="NCBI Taxonomy" id="187868"/>
    <lineage>
        <taxon>Bacteria</taxon>
        <taxon>Pseudomonadati</taxon>
        <taxon>Pseudomonadota</taxon>
        <taxon>Betaproteobacteria</taxon>
        <taxon>Burkholderiales</taxon>
        <taxon>Comamonadaceae</taxon>
        <taxon>Paracidovorax</taxon>
    </lineage>
</organism>
<dbReference type="EMBL" id="FMZC01000007">
    <property type="protein sequence ID" value="SDD59800.1"/>
    <property type="molecule type" value="Genomic_DNA"/>
</dbReference>
<accession>A0A1G6W1I6</accession>
<dbReference type="RefSeq" id="WP_245711376.1">
    <property type="nucleotide sequence ID" value="NZ_FMZC01000007.1"/>
</dbReference>
<feature type="compositionally biased region" description="Low complexity" evidence="1">
    <location>
        <begin position="56"/>
        <end position="80"/>
    </location>
</feature>
<evidence type="ECO:0000256" key="2">
    <source>
        <dbReference type="SAM" id="SignalP"/>
    </source>
</evidence>
<feature type="signal peptide" evidence="2">
    <location>
        <begin position="1"/>
        <end position="25"/>
    </location>
</feature>
<name>A0A1G6W1I6_9BURK</name>
<evidence type="ECO:0000256" key="1">
    <source>
        <dbReference type="SAM" id="MobiDB-lite"/>
    </source>
</evidence>
<dbReference type="InterPro" id="IPR025419">
    <property type="entry name" value="DUF4142"/>
</dbReference>
<dbReference type="Pfam" id="PF13628">
    <property type="entry name" value="DUF4142"/>
    <property type="match status" value="1"/>
</dbReference>
<keyword evidence="5" id="KW-1185">Reference proteome</keyword>
<dbReference type="PANTHER" id="PTHR38593">
    <property type="entry name" value="BLR2558 PROTEIN"/>
    <property type="match status" value="1"/>
</dbReference>
<dbReference type="Proteomes" id="UP000198781">
    <property type="component" value="Unassembled WGS sequence"/>
</dbReference>
<feature type="chain" id="PRO_5011437744" description="DUF4142 domain-containing protein" evidence="2">
    <location>
        <begin position="26"/>
        <end position="234"/>
    </location>
</feature>
<gene>
    <name evidence="4" type="ORF">SAMN05192589_107202</name>
</gene>
<dbReference type="STRING" id="187868.SAMN05192589_107202"/>
<dbReference type="AlphaFoldDB" id="A0A1G6W1I6"/>
<evidence type="ECO:0000313" key="5">
    <source>
        <dbReference type="Proteomes" id="UP000198781"/>
    </source>
</evidence>
<feature type="region of interest" description="Disordered" evidence="1">
    <location>
        <begin position="25"/>
        <end position="114"/>
    </location>
</feature>
<reference evidence="4 5" key="1">
    <citation type="submission" date="2016-10" db="EMBL/GenBank/DDBJ databases">
        <authorList>
            <person name="de Groot N.N."/>
        </authorList>
    </citation>
    <scope>NUCLEOTIDE SEQUENCE [LARGE SCALE GENOMIC DNA]</scope>
    <source>
        <strain evidence="4 5">DSM 16619</strain>
    </source>
</reference>
<feature type="domain" description="DUF4142" evidence="3">
    <location>
        <begin position="86"/>
        <end position="222"/>
    </location>
</feature>
<feature type="compositionally biased region" description="Gly residues" evidence="1">
    <location>
        <begin position="27"/>
        <end position="55"/>
    </location>
</feature>